<dbReference type="STRING" id="37659.GCA_000703125_01741"/>
<evidence type="ECO:0000313" key="2">
    <source>
        <dbReference type="Proteomes" id="UP000239863"/>
    </source>
</evidence>
<sequence length="345" mass="39899">MEYINDIHINEAIIHILDNNAGEPLLNSFILDLNEEIYKFLLKHMEKLLKDEELKYAVFNSGRNIVKESAQEYLNGENDIVTVSHDIANQLFTLMKSNGNVPSCDLIVVSISTEYSPMLAILKMDYIKNYVHKIDFKENDIDINIVSQTSGLPSSGQKIQKCAFIKPIREDEKFHLMVLDKQSKSKEKEQYGSNYFISNYLGCSLVDNERDMTKNLLNATENWTRNNVSENAGKAETIRTTVKKKLREEETINVEDLSTELFKEEPLAKESFVQFVEAQGIEDTVTIDKQWVDKKLKRTRLKIDKDIDLYLSEEAYHDKDRFEIKKNGDGSINIVIKHVINYIEK</sequence>
<dbReference type="AlphaFoldDB" id="A0A2S6G0F1"/>
<organism evidence="1 2">
    <name type="scientific">Clostridium algidicarnis DSM 15099</name>
    <dbReference type="NCBI Taxonomy" id="1121295"/>
    <lineage>
        <taxon>Bacteria</taxon>
        <taxon>Bacillati</taxon>
        <taxon>Bacillota</taxon>
        <taxon>Clostridia</taxon>
        <taxon>Eubacteriales</taxon>
        <taxon>Clostridiaceae</taxon>
        <taxon>Clostridium</taxon>
    </lineage>
</organism>
<dbReference type="Pfam" id="PF04245">
    <property type="entry name" value="NA37"/>
    <property type="match status" value="1"/>
</dbReference>
<proteinExistence type="predicted"/>
<name>A0A2S6G0F1_9CLOT</name>
<dbReference type="InterPro" id="IPR007358">
    <property type="entry name" value="Nucleoid_associated_NdpA"/>
</dbReference>
<comment type="caution">
    <text evidence="1">The sequence shown here is derived from an EMBL/GenBank/DDBJ whole genome shotgun (WGS) entry which is preliminary data.</text>
</comment>
<dbReference type="RefSeq" id="WP_104409240.1">
    <property type="nucleotide sequence ID" value="NZ_PTIS01000002.1"/>
</dbReference>
<reference evidence="1 2" key="1">
    <citation type="submission" date="2018-02" db="EMBL/GenBank/DDBJ databases">
        <title>Genomic Encyclopedia of Archaeal and Bacterial Type Strains, Phase II (KMG-II): from individual species to whole genera.</title>
        <authorList>
            <person name="Goeker M."/>
        </authorList>
    </citation>
    <scope>NUCLEOTIDE SEQUENCE [LARGE SCALE GENOMIC DNA]</scope>
    <source>
        <strain evidence="1 2">DSM 15099</strain>
    </source>
</reference>
<dbReference type="EMBL" id="PTIS01000002">
    <property type="protein sequence ID" value="PPK49231.1"/>
    <property type="molecule type" value="Genomic_DNA"/>
</dbReference>
<dbReference type="Proteomes" id="UP000239863">
    <property type="component" value="Unassembled WGS sequence"/>
</dbReference>
<dbReference type="GO" id="GO:0009295">
    <property type="term" value="C:nucleoid"/>
    <property type="evidence" value="ECO:0007669"/>
    <property type="project" value="InterPro"/>
</dbReference>
<gene>
    <name evidence="1" type="ORF">BD821_102146</name>
</gene>
<protein>
    <submittedName>
        <fullName evidence="1">Nucleoid associated protein NdpA</fullName>
    </submittedName>
</protein>
<dbReference type="OrthoDB" id="3171075at2"/>
<accession>A0A2S6G0F1</accession>
<evidence type="ECO:0000313" key="1">
    <source>
        <dbReference type="EMBL" id="PPK49231.1"/>
    </source>
</evidence>